<dbReference type="SMART" id="SM00895">
    <property type="entry name" value="FCD"/>
    <property type="match status" value="1"/>
</dbReference>
<evidence type="ECO:0000259" key="4">
    <source>
        <dbReference type="PROSITE" id="PS50949"/>
    </source>
</evidence>
<keyword evidence="3" id="KW-0804">Transcription</keyword>
<dbReference type="Gene3D" id="1.10.10.10">
    <property type="entry name" value="Winged helix-like DNA-binding domain superfamily/Winged helix DNA-binding domain"/>
    <property type="match status" value="1"/>
</dbReference>
<dbReference type="SUPFAM" id="SSF46785">
    <property type="entry name" value="Winged helix' DNA-binding domain"/>
    <property type="match status" value="1"/>
</dbReference>
<dbReference type="InterPro" id="IPR036390">
    <property type="entry name" value="WH_DNA-bd_sf"/>
</dbReference>
<dbReference type="InterPro" id="IPR011711">
    <property type="entry name" value="GntR_C"/>
</dbReference>
<sequence>MHTTTSATDRAYRYAKEAILDRRYAGGDLISEGDIAAGVGVSRTPVREALLRLQGEGLVRLYPKRGALVVPVSQGEIDDVIETRRLVEGHTAQKAAGAEADVRGALVRRLGELLGRMRTEVDGDRQAFILADRDFHREIVAASGNDILVGLYDSLRDRQLRMMEEGVRTVARMCRNIDEHAAILAAIEAGDGPAAGRAVQVHMDGAAHLLGART</sequence>
<dbReference type="PANTHER" id="PTHR43537:SF24">
    <property type="entry name" value="GLUCONATE OPERON TRANSCRIPTIONAL REPRESSOR"/>
    <property type="match status" value="1"/>
</dbReference>
<dbReference type="EMBL" id="JROO01000042">
    <property type="protein sequence ID" value="KIH97144.1"/>
    <property type="molecule type" value="Genomic_DNA"/>
</dbReference>
<keyword evidence="1" id="KW-0805">Transcription regulation</keyword>
<dbReference type="STRING" id="183763.LP52_20710"/>
<dbReference type="Pfam" id="PF00392">
    <property type="entry name" value="GntR"/>
    <property type="match status" value="1"/>
</dbReference>
<dbReference type="InterPro" id="IPR008920">
    <property type="entry name" value="TF_FadR/GntR_C"/>
</dbReference>
<dbReference type="RefSeq" id="WP_040276022.1">
    <property type="nucleotide sequence ID" value="NZ_JROO01000042.1"/>
</dbReference>
<accession>A0A0C2FDC8</accession>
<dbReference type="Pfam" id="PF07729">
    <property type="entry name" value="FCD"/>
    <property type="match status" value="1"/>
</dbReference>
<evidence type="ECO:0000313" key="6">
    <source>
        <dbReference type="Proteomes" id="UP000031675"/>
    </source>
</evidence>
<dbReference type="Gene3D" id="1.20.120.530">
    <property type="entry name" value="GntR ligand-binding domain-like"/>
    <property type="match status" value="1"/>
</dbReference>
<dbReference type="SUPFAM" id="SSF48008">
    <property type="entry name" value="GntR ligand-binding domain-like"/>
    <property type="match status" value="1"/>
</dbReference>
<comment type="caution">
    <text evidence="5">The sequence shown here is derived from an EMBL/GenBank/DDBJ whole genome shotgun (WGS) entry which is preliminary data.</text>
</comment>
<dbReference type="InterPro" id="IPR000524">
    <property type="entry name" value="Tscrpt_reg_HTH_GntR"/>
</dbReference>
<evidence type="ECO:0000256" key="3">
    <source>
        <dbReference type="ARBA" id="ARBA00023163"/>
    </source>
</evidence>
<proteinExistence type="predicted"/>
<dbReference type="InterPro" id="IPR036388">
    <property type="entry name" value="WH-like_DNA-bd_sf"/>
</dbReference>
<dbReference type="PANTHER" id="PTHR43537">
    <property type="entry name" value="TRANSCRIPTIONAL REGULATOR, GNTR FAMILY"/>
    <property type="match status" value="1"/>
</dbReference>
<evidence type="ECO:0000256" key="1">
    <source>
        <dbReference type="ARBA" id="ARBA00023015"/>
    </source>
</evidence>
<dbReference type="PROSITE" id="PS50949">
    <property type="entry name" value="HTH_GNTR"/>
    <property type="match status" value="1"/>
</dbReference>
<dbReference type="AlphaFoldDB" id="A0A0C2FDC8"/>
<name>A0A0C2FDC8_9ACTN</name>
<dbReference type="OrthoDB" id="4120783at2"/>
<keyword evidence="6" id="KW-1185">Reference proteome</keyword>
<dbReference type="GO" id="GO:0003700">
    <property type="term" value="F:DNA-binding transcription factor activity"/>
    <property type="evidence" value="ECO:0007669"/>
    <property type="project" value="InterPro"/>
</dbReference>
<reference evidence="6" key="1">
    <citation type="journal article" date="2015" name="Chem. Biol.">
        <title>Structure, bioactivity, and resistance mechanism of streptomonomicin, an unusual lasso Peptide from an understudied halophilic actinomycete.</title>
        <authorList>
            <person name="Metelev M."/>
            <person name="Tietz J.I."/>
            <person name="Melby J.O."/>
            <person name="Blair P.M."/>
            <person name="Zhu L."/>
            <person name="Livnat I."/>
            <person name="Severinov K."/>
            <person name="Mitchell D.A."/>
        </authorList>
    </citation>
    <scope>NUCLEOTIDE SEQUENCE [LARGE SCALE GENOMIC DNA]</scope>
    <source>
        <strain evidence="6">YIM 90003</strain>
    </source>
</reference>
<gene>
    <name evidence="5" type="ORF">LP52_20710</name>
</gene>
<evidence type="ECO:0000313" key="5">
    <source>
        <dbReference type="EMBL" id="KIH97144.1"/>
    </source>
</evidence>
<feature type="domain" description="HTH gntR-type" evidence="4">
    <location>
        <begin position="5"/>
        <end position="72"/>
    </location>
</feature>
<organism evidence="5 6">
    <name type="scientific">Streptomonospora alba</name>
    <dbReference type="NCBI Taxonomy" id="183763"/>
    <lineage>
        <taxon>Bacteria</taxon>
        <taxon>Bacillati</taxon>
        <taxon>Actinomycetota</taxon>
        <taxon>Actinomycetes</taxon>
        <taxon>Streptosporangiales</taxon>
        <taxon>Nocardiopsidaceae</taxon>
        <taxon>Streptomonospora</taxon>
    </lineage>
</organism>
<evidence type="ECO:0000256" key="2">
    <source>
        <dbReference type="ARBA" id="ARBA00023125"/>
    </source>
</evidence>
<dbReference type="GO" id="GO:0003677">
    <property type="term" value="F:DNA binding"/>
    <property type="evidence" value="ECO:0007669"/>
    <property type="project" value="UniProtKB-KW"/>
</dbReference>
<protein>
    <submittedName>
        <fullName evidence="5">GntR family transcriptional regulator</fullName>
    </submittedName>
</protein>
<dbReference type="SMART" id="SM00345">
    <property type="entry name" value="HTH_GNTR"/>
    <property type="match status" value="1"/>
</dbReference>
<keyword evidence="2" id="KW-0238">DNA-binding</keyword>
<dbReference type="Proteomes" id="UP000031675">
    <property type="component" value="Unassembled WGS sequence"/>
</dbReference>
<dbReference type="PRINTS" id="PR00035">
    <property type="entry name" value="HTHGNTR"/>
</dbReference>